<dbReference type="AlphaFoldDB" id="A0A9Q3S366"/>
<comment type="caution">
    <text evidence="1">The sequence shown here is derived from an EMBL/GenBank/DDBJ whole genome shotgun (WGS) entry which is preliminary data.</text>
</comment>
<name>A0A9Q3S366_9SPHN</name>
<organism evidence="1 2">
    <name type="scientific">Qipengyuania aquimaris</name>
    <dbReference type="NCBI Taxonomy" id="255984"/>
    <lineage>
        <taxon>Bacteria</taxon>
        <taxon>Pseudomonadati</taxon>
        <taxon>Pseudomonadota</taxon>
        <taxon>Alphaproteobacteria</taxon>
        <taxon>Sphingomonadales</taxon>
        <taxon>Erythrobacteraceae</taxon>
        <taxon>Qipengyuania</taxon>
    </lineage>
</organism>
<gene>
    <name evidence="1" type="ORF">KUV31_13120</name>
</gene>
<proteinExistence type="predicted"/>
<evidence type="ECO:0008006" key="3">
    <source>
        <dbReference type="Google" id="ProtNLM"/>
    </source>
</evidence>
<accession>A0A9Q3S366</accession>
<sequence length="221" mass="25490">MGRQRRAYREMRPQFREGENGRVSTKWRSLFLDYLAETSNVTEAAKRCGANPSRAYKLRRTDPEFARQWRDALLEGYEHLELETLRRLREGVPPDGPKFDIANALRLLALHRETLARERARIENSDEASLAIAANGATSSAPVLGRSARKKHDCSTTLERKSDAVFGRLAFASLTATSRWRQHSRCRGASRYFRTHYLIEGVRYFFLNCRELARLRSVWAA</sequence>
<evidence type="ECO:0000313" key="2">
    <source>
        <dbReference type="Proteomes" id="UP000824927"/>
    </source>
</evidence>
<evidence type="ECO:0000313" key="1">
    <source>
        <dbReference type="EMBL" id="MBY6219283.1"/>
    </source>
</evidence>
<dbReference type="EMBL" id="JAHVKP010000001">
    <property type="protein sequence ID" value="MBY6219283.1"/>
    <property type="molecule type" value="Genomic_DNA"/>
</dbReference>
<dbReference type="Proteomes" id="UP000824927">
    <property type="component" value="Unassembled WGS sequence"/>
</dbReference>
<dbReference type="RefSeq" id="WP_222405902.1">
    <property type="nucleotide sequence ID" value="NZ_JAHVKP010000001.1"/>
</dbReference>
<protein>
    <recommendedName>
        <fullName evidence="3">Terminase small subunit</fullName>
    </recommendedName>
</protein>
<reference evidence="1" key="1">
    <citation type="submission" date="2021-06" db="EMBL/GenBank/DDBJ databases">
        <title>50 bacteria genomes isolated from Dapeng, Shenzhen, China.</title>
        <authorList>
            <person name="Zheng W."/>
            <person name="Yu S."/>
            <person name="Huang Y."/>
        </authorList>
    </citation>
    <scope>NUCLEOTIDE SEQUENCE</scope>
    <source>
        <strain evidence="1">DP4N28-2</strain>
    </source>
</reference>